<gene>
    <name evidence="2" type="ORF">ANCCAN_05987</name>
</gene>
<feature type="transmembrane region" description="Helical" evidence="1">
    <location>
        <begin position="71"/>
        <end position="94"/>
    </location>
</feature>
<organism evidence="2 3">
    <name type="scientific">Ancylostoma caninum</name>
    <name type="common">Dog hookworm</name>
    <dbReference type="NCBI Taxonomy" id="29170"/>
    <lineage>
        <taxon>Eukaryota</taxon>
        <taxon>Metazoa</taxon>
        <taxon>Ecdysozoa</taxon>
        <taxon>Nematoda</taxon>
        <taxon>Chromadorea</taxon>
        <taxon>Rhabditida</taxon>
        <taxon>Rhabditina</taxon>
        <taxon>Rhabditomorpha</taxon>
        <taxon>Strongyloidea</taxon>
        <taxon>Ancylostomatidae</taxon>
        <taxon>Ancylostomatinae</taxon>
        <taxon>Ancylostoma</taxon>
    </lineage>
</organism>
<dbReference type="Proteomes" id="UP000252519">
    <property type="component" value="Unassembled WGS sequence"/>
</dbReference>
<feature type="transmembrane region" description="Helical" evidence="1">
    <location>
        <begin position="123"/>
        <end position="149"/>
    </location>
</feature>
<evidence type="ECO:0000256" key="1">
    <source>
        <dbReference type="SAM" id="Phobius"/>
    </source>
</evidence>
<proteinExistence type="predicted"/>
<accession>A0A368GY53</accession>
<keyword evidence="1" id="KW-0472">Membrane</keyword>
<protein>
    <submittedName>
        <fullName evidence="2">Uncharacterized protein</fullName>
    </submittedName>
</protein>
<reference evidence="2 3" key="1">
    <citation type="submission" date="2014-10" db="EMBL/GenBank/DDBJ databases">
        <title>Draft genome of the hookworm Ancylostoma caninum.</title>
        <authorList>
            <person name="Mitreva M."/>
        </authorList>
    </citation>
    <scope>NUCLEOTIDE SEQUENCE [LARGE SCALE GENOMIC DNA]</scope>
    <source>
        <strain evidence="2 3">Baltimore</strain>
    </source>
</reference>
<keyword evidence="1" id="KW-0812">Transmembrane</keyword>
<evidence type="ECO:0000313" key="2">
    <source>
        <dbReference type="EMBL" id="RCN47935.1"/>
    </source>
</evidence>
<feature type="transmembrane region" description="Helical" evidence="1">
    <location>
        <begin position="45"/>
        <end position="65"/>
    </location>
</feature>
<keyword evidence="1" id="KW-1133">Transmembrane helix</keyword>
<comment type="caution">
    <text evidence="2">The sequence shown here is derived from an EMBL/GenBank/DDBJ whole genome shotgun (WGS) entry which is preliminary data.</text>
</comment>
<sequence length="159" mass="17385">MLGRKTLQNCVLMSASMIADFSSSTTRPQIPESDAEISAARISSFCSAAISLTGNIVVLLAATVFRYKLNISSYVLTIVYTSSAAIVFSINHVLSCPMIHIHKHELLIINNGVIQNTVLGRTVLCIFAFFILYSAISSAVLLASKYFIICRYVSSFSKF</sequence>
<dbReference type="EMBL" id="JOJR01000054">
    <property type="protein sequence ID" value="RCN47935.1"/>
    <property type="molecule type" value="Genomic_DNA"/>
</dbReference>
<keyword evidence="3" id="KW-1185">Reference proteome</keyword>
<name>A0A368GY53_ANCCA</name>
<dbReference type="AlphaFoldDB" id="A0A368GY53"/>
<dbReference type="OrthoDB" id="5861428at2759"/>
<evidence type="ECO:0000313" key="3">
    <source>
        <dbReference type="Proteomes" id="UP000252519"/>
    </source>
</evidence>